<reference evidence="13 14" key="1">
    <citation type="journal article" date="2019" name="Nat. Med.">
        <title>A library of human gut bacterial isolates paired with longitudinal multiomics data enables mechanistic microbiome research.</title>
        <authorList>
            <person name="Poyet M."/>
            <person name="Groussin M."/>
            <person name="Gibbons S.M."/>
            <person name="Avila-Pacheco J."/>
            <person name="Jiang X."/>
            <person name="Kearney S.M."/>
            <person name="Perrotta A.R."/>
            <person name="Berdy B."/>
            <person name="Zhao S."/>
            <person name="Lieberman T.D."/>
            <person name="Swanson P.K."/>
            <person name="Smith M."/>
            <person name="Roesemann S."/>
            <person name="Alexander J.E."/>
            <person name="Rich S.A."/>
            <person name="Livny J."/>
            <person name="Vlamakis H."/>
            <person name="Clish C."/>
            <person name="Bullock K."/>
            <person name="Deik A."/>
            <person name="Scott J."/>
            <person name="Pierce K.A."/>
            <person name="Xavier R.J."/>
            <person name="Alm E.J."/>
        </authorList>
    </citation>
    <scope>NUCLEOTIDE SEQUENCE [LARGE SCALE GENOMIC DNA]</scope>
    <source>
        <strain evidence="12 14">BIOML-A2</strain>
        <strain evidence="11 13">BIOML-A6</strain>
    </source>
</reference>
<dbReference type="Proteomes" id="UP000440198">
    <property type="component" value="Unassembled WGS sequence"/>
</dbReference>
<dbReference type="InterPro" id="IPR022749">
    <property type="entry name" value="D12N6_MeTrfase_N"/>
</dbReference>
<dbReference type="RefSeq" id="WP_007757622.1">
    <property type="nucleotide sequence ID" value="NZ_JBJHRG010000046.1"/>
</dbReference>
<sequence length="494" mass="56345">MKYVMIEIAYYIAGKAKQILGGTLSVNQYKDYVLALLFLKSASEYYKSNDSFQSDENKPFLRLLVSERSSFDYLYKELGSLELGKLINVALYELEQANSRVIEGYEINRAINFESNILGDTDERLSKLRELLHFFQKLTLTDDAGKLIDIGALYNLLLYIFAEEAGKKINNVLTPKEVIGLVAELIGDNKDNNSLCDPVSGSGTLLVEVGKRVGIRGANIFGQEANWNQYALTKMNLMLNGFKDSTFFWGDSLSNPKLTDDGGLKRFDIVASIPPFADKWATEEAEFDRYGRFQYGIPPRSQATWAYISHILASLKPNGRAVVVVPAGVLFRTSESKIRHQIIEHNLLEAVIELPQNLFYGAAISTAILVFRKDRKTTQTLFMDARKGYISNKGIYKLSDTMVEQLLNTYKGFLSGEQVWQENSCPAYIATQEEVRNNKYDWQTVKYVEEKIERVEVDVEATLQRIEKLEKRLEFVNEQLEYCTQQLIRLTNRK</sequence>
<dbReference type="InterPro" id="IPR051537">
    <property type="entry name" value="DNA_Adenine_Mtase"/>
</dbReference>
<evidence type="ECO:0000256" key="7">
    <source>
        <dbReference type="ARBA" id="ARBA00047942"/>
    </source>
</evidence>
<keyword evidence="5" id="KW-0949">S-adenosyl-L-methionine</keyword>
<keyword evidence="3 11" id="KW-0489">Methyltransferase</keyword>
<evidence type="ECO:0000256" key="8">
    <source>
        <dbReference type="SAM" id="Coils"/>
    </source>
</evidence>
<dbReference type="Pfam" id="PF02384">
    <property type="entry name" value="N6_Mtase"/>
    <property type="match status" value="1"/>
</dbReference>
<evidence type="ECO:0000313" key="11">
    <source>
        <dbReference type="EMBL" id="KAA5229772.1"/>
    </source>
</evidence>
<keyword evidence="8" id="KW-0175">Coiled coil</keyword>
<dbReference type="SUPFAM" id="SSF53335">
    <property type="entry name" value="S-adenosyl-L-methionine-dependent methyltransferases"/>
    <property type="match status" value="1"/>
</dbReference>
<evidence type="ECO:0000256" key="6">
    <source>
        <dbReference type="ARBA" id="ARBA00022747"/>
    </source>
</evidence>
<dbReference type="EMBL" id="VWAK01000019">
    <property type="protein sequence ID" value="KAA5229772.1"/>
    <property type="molecule type" value="Genomic_DNA"/>
</dbReference>
<comment type="catalytic activity">
    <reaction evidence="7">
        <text>a 2'-deoxyadenosine in DNA + S-adenosyl-L-methionine = an N(6)-methyl-2'-deoxyadenosine in DNA + S-adenosyl-L-homocysteine + H(+)</text>
        <dbReference type="Rhea" id="RHEA:15197"/>
        <dbReference type="Rhea" id="RHEA-COMP:12418"/>
        <dbReference type="Rhea" id="RHEA-COMP:12419"/>
        <dbReference type="ChEBI" id="CHEBI:15378"/>
        <dbReference type="ChEBI" id="CHEBI:57856"/>
        <dbReference type="ChEBI" id="CHEBI:59789"/>
        <dbReference type="ChEBI" id="CHEBI:90615"/>
        <dbReference type="ChEBI" id="CHEBI:90616"/>
        <dbReference type="EC" id="2.1.1.72"/>
    </reaction>
</comment>
<gene>
    <name evidence="12" type="ORF">F2Z09_15250</name>
    <name evidence="11" type="ORF">F2Z22_12365</name>
</gene>
<comment type="caution">
    <text evidence="11">The sequence shown here is derived from an EMBL/GenBank/DDBJ whole genome shotgun (WGS) entry which is preliminary data.</text>
</comment>
<dbReference type="InterPro" id="IPR029063">
    <property type="entry name" value="SAM-dependent_MTases_sf"/>
</dbReference>
<dbReference type="InterPro" id="IPR003356">
    <property type="entry name" value="DNA_methylase_A-5"/>
</dbReference>
<comment type="similarity">
    <text evidence="1">Belongs to the N(4)/N(6)-methyltransferase family.</text>
</comment>
<evidence type="ECO:0000259" key="10">
    <source>
        <dbReference type="Pfam" id="PF12161"/>
    </source>
</evidence>
<keyword evidence="4 11" id="KW-0808">Transferase</keyword>
<evidence type="ECO:0000256" key="4">
    <source>
        <dbReference type="ARBA" id="ARBA00022679"/>
    </source>
</evidence>
<evidence type="ECO:0000256" key="3">
    <source>
        <dbReference type="ARBA" id="ARBA00022603"/>
    </source>
</evidence>
<dbReference type="GO" id="GO:0003677">
    <property type="term" value="F:DNA binding"/>
    <property type="evidence" value="ECO:0007669"/>
    <property type="project" value="InterPro"/>
</dbReference>
<dbReference type="PANTHER" id="PTHR42933:SF3">
    <property type="entry name" value="TYPE I RESTRICTION ENZYME MJAVIII METHYLASE SUBUNIT"/>
    <property type="match status" value="1"/>
</dbReference>
<feature type="coiled-coil region" evidence="8">
    <location>
        <begin position="452"/>
        <end position="486"/>
    </location>
</feature>
<dbReference type="Pfam" id="PF12161">
    <property type="entry name" value="HsdM_N"/>
    <property type="match status" value="1"/>
</dbReference>
<dbReference type="AlphaFoldDB" id="A0A7J4YMW9"/>
<protein>
    <recommendedName>
        <fullName evidence="2">site-specific DNA-methyltransferase (adenine-specific)</fullName>
        <ecNumber evidence="2">2.1.1.72</ecNumber>
    </recommendedName>
</protein>
<dbReference type="EMBL" id="VWAG01000032">
    <property type="protein sequence ID" value="KAA5254769.1"/>
    <property type="molecule type" value="Genomic_DNA"/>
</dbReference>
<evidence type="ECO:0000256" key="2">
    <source>
        <dbReference type="ARBA" id="ARBA00011900"/>
    </source>
</evidence>
<dbReference type="Proteomes" id="UP000421791">
    <property type="component" value="Unassembled WGS sequence"/>
</dbReference>
<name>A0A7J4YMW9_9BACE</name>
<accession>A0A7J4YMW9</accession>
<evidence type="ECO:0000313" key="14">
    <source>
        <dbReference type="Proteomes" id="UP000440198"/>
    </source>
</evidence>
<evidence type="ECO:0000259" key="9">
    <source>
        <dbReference type="Pfam" id="PF02384"/>
    </source>
</evidence>
<keyword evidence="6" id="KW-0680">Restriction system</keyword>
<dbReference type="GO" id="GO:0032259">
    <property type="term" value="P:methylation"/>
    <property type="evidence" value="ECO:0007669"/>
    <property type="project" value="UniProtKB-KW"/>
</dbReference>
<keyword evidence="14" id="KW-1185">Reference proteome</keyword>
<dbReference type="GO" id="GO:0009307">
    <property type="term" value="P:DNA restriction-modification system"/>
    <property type="evidence" value="ECO:0007669"/>
    <property type="project" value="UniProtKB-KW"/>
</dbReference>
<dbReference type="GO" id="GO:0008170">
    <property type="term" value="F:N-methyltransferase activity"/>
    <property type="evidence" value="ECO:0007669"/>
    <property type="project" value="InterPro"/>
</dbReference>
<evidence type="ECO:0000313" key="12">
    <source>
        <dbReference type="EMBL" id="KAA5254769.1"/>
    </source>
</evidence>
<feature type="domain" description="DNA methylase adenine-specific" evidence="9">
    <location>
        <begin position="150"/>
        <end position="452"/>
    </location>
</feature>
<evidence type="ECO:0000256" key="1">
    <source>
        <dbReference type="ARBA" id="ARBA00006594"/>
    </source>
</evidence>
<dbReference type="PANTHER" id="PTHR42933">
    <property type="entry name" value="SLR6095 PROTEIN"/>
    <property type="match status" value="1"/>
</dbReference>
<evidence type="ECO:0000313" key="13">
    <source>
        <dbReference type="Proteomes" id="UP000421791"/>
    </source>
</evidence>
<organism evidence="11 13">
    <name type="scientific">Bacteroides finegoldii</name>
    <dbReference type="NCBI Taxonomy" id="338188"/>
    <lineage>
        <taxon>Bacteria</taxon>
        <taxon>Pseudomonadati</taxon>
        <taxon>Bacteroidota</taxon>
        <taxon>Bacteroidia</taxon>
        <taxon>Bacteroidales</taxon>
        <taxon>Bacteroidaceae</taxon>
        <taxon>Bacteroides</taxon>
    </lineage>
</organism>
<proteinExistence type="inferred from homology"/>
<dbReference type="InterPro" id="IPR038333">
    <property type="entry name" value="T1MK-like_N_sf"/>
</dbReference>
<feature type="domain" description="N6 adenine-specific DNA methyltransferase N-terminal" evidence="10">
    <location>
        <begin position="18"/>
        <end position="129"/>
    </location>
</feature>
<evidence type="ECO:0000256" key="5">
    <source>
        <dbReference type="ARBA" id="ARBA00022691"/>
    </source>
</evidence>
<dbReference type="Gene3D" id="3.40.50.150">
    <property type="entry name" value="Vaccinia Virus protein VP39"/>
    <property type="match status" value="1"/>
</dbReference>
<dbReference type="GO" id="GO:0009007">
    <property type="term" value="F:site-specific DNA-methyltransferase (adenine-specific) activity"/>
    <property type="evidence" value="ECO:0007669"/>
    <property type="project" value="UniProtKB-EC"/>
</dbReference>
<dbReference type="EC" id="2.1.1.72" evidence="2"/>
<dbReference type="PRINTS" id="PR00507">
    <property type="entry name" value="N12N6MTFRASE"/>
</dbReference>
<dbReference type="Gene3D" id="1.20.1260.30">
    <property type="match status" value="1"/>
</dbReference>